<reference evidence="4 5" key="1">
    <citation type="submission" date="2024-09" db="EMBL/GenBank/DDBJ databases">
        <authorList>
            <person name="Sun Q."/>
            <person name="Mori K."/>
        </authorList>
    </citation>
    <scope>NUCLEOTIDE SEQUENCE [LARGE SCALE GENOMIC DNA]</scope>
    <source>
        <strain evidence="4 5">CCM 7792</strain>
    </source>
</reference>
<keyword evidence="2" id="KW-0472">Membrane</keyword>
<evidence type="ECO:0000313" key="4">
    <source>
        <dbReference type="EMBL" id="MFC0252652.1"/>
    </source>
</evidence>
<dbReference type="InterPro" id="IPR007844">
    <property type="entry name" value="AsmA"/>
</dbReference>
<keyword evidence="5" id="KW-1185">Reference proteome</keyword>
<feature type="transmembrane region" description="Helical" evidence="2">
    <location>
        <begin position="23"/>
        <end position="45"/>
    </location>
</feature>
<feature type="domain" description="AsmA" evidence="3">
    <location>
        <begin position="188"/>
        <end position="578"/>
    </location>
</feature>
<dbReference type="PANTHER" id="PTHR30441:SF9">
    <property type="entry name" value="ASMA FAMILY PROTEIN YHJG"/>
    <property type="match status" value="1"/>
</dbReference>
<evidence type="ECO:0000259" key="3">
    <source>
        <dbReference type="Pfam" id="PF05170"/>
    </source>
</evidence>
<feature type="compositionally biased region" description="Polar residues" evidence="1">
    <location>
        <begin position="693"/>
        <end position="704"/>
    </location>
</feature>
<gene>
    <name evidence="4" type="ORF">ACFFJK_12200</name>
</gene>
<feature type="region of interest" description="Disordered" evidence="1">
    <location>
        <begin position="643"/>
        <end position="704"/>
    </location>
</feature>
<dbReference type="RefSeq" id="WP_379679448.1">
    <property type="nucleotide sequence ID" value="NZ_JBHLWP010000011.1"/>
</dbReference>
<comment type="caution">
    <text evidence="4">The sequence shown here is derived from an EMBL/GenBank/DDBJ whole genome shotgun (WGS) entry which is preliminary data.</text>
</comment>
<name>A0ABV6FGJ1_9BURK</name>
<dbReference type="InterPro" id="IPR052894">
    <property type="entry name" value="AsmA-related"/>
</dbReference>
<dbReference type="Pfam" id="PF05170">
    <property type="entry name" value="AsmA"/>
    <property type="match status" value="1"/>
</dbReference>
<dbReference type="Proteomes" id="UP001589773">
    <property type="component" value="Unassembled WGS sequence"/>
</dbReference>
<sequence>MAETQTPAAKGRSPARRTSRKKIVLSILGIVIAIPVLAIIFILTFDWNRARPWINAKVSEAIERPFAIRGNLEVEWERPAKRMAPEQRSWRDHIPWPYLIANDTHIGNPAGLPAQDMGSARQFSFSLNPFALLSRTIHIPLLRFDGPRVDLLRLDEKRNNWTFKRNEEKSRWTLDLDRIVLTDGVVHVKDAVTKADVTALVHTLENDARYGVGWKLDGTYNGAKVTGGGKVGAVLSLKQHTTPYPVQAELRSGRTRIAVEGTVTRPSKLAALDLKLELAGNSMGELFNFTGILLPTTGPFSTSGRLTGTLGEEKDGKRSDRWVYDGFKGKVGSSDIGGRLEFVTGAARPRLSGNVRSQQLVFTDLAPLIGADSNEAKRQRNADAVQPAGKVLPVEEFKTERWDRLDADVRFSADRIVRDTAFPISKLSTHLKMENAVLTLEPIEFAMAGGTVRSNIRLDGRAGDGPKAIKAQAKVTARKIEIKKLFPKIEQLQATVGSINGDANLTATGNSVATLLAGSNGELKTLINQGVVSKMLLEMMGLNVGNIIITKLFGDKQVQLNCMATDFAVTNGVARTRSFVIDTREALITINGTINLANEQMDLRINPETKELRLFSLRSPFYVRGPFSEPDVSVDKGVLAMKAGGRHRTGRRGAAGGADSPDQHRSGRRQRLRAPAGPGPREAERAAAGQDPASLNNKKLLQHC</sequence>
<dbReference type="PANTHER" id="PTHR30441">
    <property type="entry name" value="DUF748 DOMAIN-CONTAINING PROTEIN"/>
    <property type="match status" value="1"/>
</dbReference>
<organism evidence="4 5">
    <name type="scientific">Massilia consociata</name>
    <dbReference type="NCBI Taxonomy" id="760117"/>
    <lineage>
        <taxon>Bacteria</taxon>
        <taxon>Pseudomonadati</taxon>
        <taxon>Pseudomonadota</taxon>
        <taxon>Betaproteobacteria</taxon>
        <taxon>Burkholderiales</taxon>
        <taxon>Oxalobacteraceae</taxon>
        <taxon>Telluria group</taxon>
        <taxon>Massilia</taxon>
    </lineage>
</organism>
<evidence type="ECO:0000313" key="5">
    <source>
        <dbReference type="Proteomes" id="UP001589773"/>
    </source>
</evidence>
<proteinExistence type="predicted"/>
<keyword evidence="2" id="KW-1133">Transmembrane helix</keyword>
<evidence type="ECO:0000256" key="1">
    <source>
        <dbReference type="SAM" id="MobiDB-lite"/>
    </source>
</evidence>
<protein>
    <submittedName>
        <fullName evidence="4">AsmA family protein</fullName>
    </submittedName>
</protein>
<dbReference type="EMBL" id="JBHLWP010000011">
    <property type="protein sequence ID" value="MFC0252652.1"/>
    <property type="molecule type" value="Genomic_DNA"/>
</dbReference>
<keyword evidence="2" id="KW-0812">Transmembrane</keyword>
<accession>A0ABV6FGJ1</accession>
<evidence type="ECO:0000256" key="2">
    <source>
        <dbReference type="SAM" id="Phobius"/>
    </source>
</evidence>